<proteinExistence type="predicted"/>
<evidence type="ECO:0000313" key="1">
    <source>
        <dbReference type="EMBL" id="MFC0564676.1"/>
    </source>
</evidence>
<dbReference type="Proteomes" id="UP001589894">
    <property type="component" value="Unassembled WGS sequence"/>
</dbReference>
<gene>
    <name evidence="1" type="ORF">ACFFHU_11085</name>
</gene>
<dbReference type="InterPro" id="IPR043519">
    <property type="entry name" value="NT_sf"/>
</dbReference>
<organism evidence="1 2">
    <name type="scientific">Plantactinospora siamensis</name>
    <dbReference type="NCBI Taxonomy" id="555372"/>
    <lineage>
        <taxon>Bacteria</taxon>
        <taxon>Bacillati</taxon>
        <taxon>Actinomycetota</taxon>
        <taxon>Actinomycetes</taxon>
        <taxon>Micromonosporales</taxon>
        <taxon>Micromonosporaceae</taxon>
        <taxon>Plantactinospora</taxon>
    </lineage>
</organism>
<dbReference type="Pfam" id="PF04229">
    <property type="entry name" value="GrpB"/>
    <property type="match status" value="1"/>
</dbReference>
<comment type="caution">
    <text evidence="1">The sequence shown here is derived from an EMBL/GenBank/DDBJ whole genome shotgun (WGS) entry which is preliminary data.</text>
</comment>
<evidence type="ECO:0000313" key="2">
    <source>
        <dbReference type="Proteomes" id="UP001589894"/>
    </source>
</evidence>
<dbReference type="RefSeq" id="WP_377337879.1">
    <property type="nucleotide sequence ID" value="NZ_JBHLUE010000008.1"/>
</dbReference>
<dbReference type="EMBL" id="JBHLUE010000008">
    <property type="protein sequence ID" value="MFC0564676.1"/>
    <property type="molecule type" value="Genomic_DNA"/>
</dbReference>
<protein>
    <submittedName>
        <fullName evidence="1">GrpB family protein</fullName>
    </submittedName>
</protein>
<keyword evidence="2" id="KW-1185">Reference proteome</keyword>
<dbReference type="SUPFAM" id="SSF81301">
    <property type="entry name" value="Nucleotidyltransferase"/>
    <property type="match status" value="1"/>
</dbReference>
<accession>A0ABV6NV69</accession>
<dbReference type="PANTHER" id="PTHR34822">
    <property type="entry name" value="GRPB DOMAIN PROTEIN (AFU_ORTHOLOGUE AFUA_1G01530)"/>
    <property type="match status" value="1"/>
</dbReference>
<dbReference type="PANTHER" id="PTHR34822:SF1">
    <property type="entry name" value="GRPB FAMILY PROTEIN"/>
    <property type="match status" value="1"/>
</dbReference>
<dbReference type="Gene3D" id="3.30.460.10">
    <property type="entry name" value="Beta Polymerase, domain 2"/>
    <property type="match status" value="1"/>
</dbReference>
<dbReference type="InterPro" id="IPR007344">
    <property type="entry name" value="GrpB/CoaE"/>
</dbReference>
<sequence>MRIPPLPPPPPMLTPEQMAQRVLGDRPAEVTQPIVISPYDPEWPARYAVQEGRIRLALGERALAVEHVGSTAVPGLPAKDRIDIDLIVTEPADEDAYVPALARVGYTLRTREPHWYEHRCLWTDDHDVNLHVFGPDCDEHLRHLILRDWLRTHPEDRDRYAAAKLRSAAENPMSMGRYVNGKTPVIVEILKRAGLS</sequence>
<name>A0ABV6NV69_9ACTN</name>
<reference evidence="1 2" key="1">
    <citation type="submission" date="2024-09" db="EMBL/GenBank/DDBJ databases">
        <authorList>
            <person name="Sun Q."/>
            <person name="Mori K."/>
        </authorList>
    </citation>
    <scope>NUCLEOTIDE SEQUENCE [LARGE SCALE GENOMIC DNA]</scope>
    <source>
        <strain evidence="1 2">TBRC 2205</strain>
    </source>
</reference>